<dbReference type="EMBL" id="VCLA01000199">
    <property type="protein sequence ID" value="MQT05192.1"/>
    <property type="molecule type" value="Genomic_DNA"/>
</dbReference>
<evidence type="ECO:0000256" key="1">
    <source>
        <dbReference type="SAM" id="MobiDB-lite"/>
    </source>
</evidence>
<organism evidence="2 3">
    <name type="scientific">Streptomyces jumonjinensis</name>
    <dbReference type="NCBI Taxonomy" id="1945"/>
    <lineage>
        <taxon>Bacteria</taxon>
        <taxon>Bacillati</taxon>
        <taxon>Actinomycetota</taxon>
        <taxon>Actinomycetes</taxon>
        <taxon>Kitasatosporales</taxon>
        <taxon>Streptomycetaceae</taxon>
        <taxon>Streptomyces</taxon>
    </lineage>
</organism>
<dbReference type="RefSeq" id="WP_323393604.1">
    <property type="nucleotide sequence ID" value="NZ_JBEPDZ010000031.1"/>
</dbReference>
<reference evidence="2 3" key="1">
    <citation type="submission" date="2019-05" db="EMBL/GenBank/DDBJ databases">
        <title>Comparative genomics and metabolomics analyses of clavulanic acid producing Streptomyces species provides insight into specialized metabolism and evolution of beta-lactam biosynthetic gene clusters.</title>
        <authorList>
            <person name="Moore M.A."/>
            <person name="Cruz-Morales P."/>
            <person name="Barona Gomez F."/>
            <person name="Kapil T."/>
        </authorList>
    </citation>
    <scope>NUCLEOTIDE SEQUENCE [LARGE SCALE GENOMIC DNA]</scope>
    <source>
        <strain evidence="2 3">NRRL 5741</strain>
    </source>
</reference>
<feature type="region of interest" description="Disordered" evidence="1">
    <location>
        <begin position="1"/>
        <end position="30"/>
    </location>
</feature>
<keyword evidence="3" id="KW-1185">Reference proteome</keyword>
<sequence length="103" mass="11436">MLVPIATAGPAQAHASCGQQGPDRDGSAWDPTVVNYVNQRTGSNTSCASNGLAYSNHRLDYHCFTYRNDGYTWTYVRNDTTNHTGWIRDDLLEDYGSSSYCSF</sequence>
<name>A0A646KS91_STRJU</name>
<gene>
    <name evidence="2" type="ORF">FF041_35280</name>
</gene>
<accession>A0A646KS91</accession>
<dbReference type="AlphaFoldDB" id="A0A646KS91"/>
<evidence type="ECO:0000313" key="3">
    <source>
        <dbReference type="Proteomes" id="UP000419138"/>
    </source>
</evidence>
<protein>
    <submittedName>
        <fullName evidence="2">SH3 domain-containing protein</fullName>
    </submittedName>
</protein>
<proteinExistence type="predicted"/>
<evidence type="ECO:0000313" key="2">
    <source>
        <dbReference type="EMBL" id="MQT05192.1"/>
    </source>
</evidence>
<comment type="caution">
    <text evidence="2">The sequence shown here is derived from an EMBL/GenBank/DDBJ whole genome shotgun (WGS) entry which is preliminary data.</text>
</comment>
<dbReference type="Proteomes" id="UP000419138">
    <property type="component" value="Unassembled WGS sequence"/>
</dbReference>